<comment type="caution">
    <text evidence="3">The sequence shown here is derived from an EMBL/GenBank/DDBJ whole genome shotgun (WGS) entry which is preliminary data.</text>
</comment>
<evidence type="ECO:0000313" key="4">
    <source>
        <dbReference type="Proteomes" id="UP000244722"/>
    </source>
</evidence>
<feature type="transmembrane region" description="Helical" evidence="2">
    <location>
        <begin position="562"/>
        <end position="583"/>
    </location>
</feature>
<feature type="compositionally biased region" description="Low complexity" evidence="1">
    <location>
        <begin position="97"/>
        <end position="108"/>
    </location>
</feature>
<dbReference type="OrthoDB" id="3231000at2759"/>
<feature type="transmembrane region" description="Helical" evidence="2">
    <location>
        <begin position="521"/>
        <end position="542"/>
    </location>
</feature>
<evidence type="ECO:0000256" key="2">
    <source>
        <dbReference type="SAM" id="Phobius"/>
    </source>
</evidence>
<reference evidence="3 4" key="1">
    <citation type="submission" date="2017-04" db="EMBL/GenBank/DDBJ databases">
        <title>Draft genome sequence of Tuber borchii Vittad., a whitish edible truffle.</title>
        <authorList>
            <consortium name="DOE Joint Genome Institute"/>
            <person name="Murat C."/>
            <person name="Kuo A."/>
            <person name="Barry K.W."/>
            <person name="Clum A."/>
            <person name="Dockter R.B."/>
            <person name="Fauchery L."/>
            <person name="Iotti M."/>
            <person name="Kohler A."/>
            <person name="Labutti K."/>
            <person name="Lindquist E.A."/>
            <person name="Lipzen A."/>
            <person name="Ohm R.A."/>
            <person name="Wang M."/>
            <person name="Grigoriev I.V."/>
            <person name="Zambonelli A."/>
            <person name="Martin F.M."/>
        </authorList>
    </citation>
    <scope>NUCLEOTIDE SEQUENCE [LARGE SCALE GENOMIC DNA]</scope>
    <source>
        <strain evidence="3 4">Tbo3840</strain>
    </source>
</reference>
<dbReference type="Gene3D" id="1.20.58.340">
    <property type="entry name" value="Magnesium transport protein CorA, transmembrane region"/>
    <property type="match status" value="1"/>
</dbReference>
<proteinExistence type="predicted"/>
<evidence type="ECO:0008006" key="5">
    <source>
        <dbReference type="Google" id="ProtNLM"/>
    </source>
</evidence>
<keyword evidence="2" id="KW-1133">Transmembrane helix</keyword>
<feature type="region of interest" description="Disordered" evidence="1">
    <location>
        <begin position="93"/>
        <end position="114"/>
    </location>
</feature>
<dbReference type="AlphaFoldDB" id="A0A2T7A5F3"/>
<accession>A0A2T7A5F3</accession>
<dbReference type="STRING" id="42251.A0A2T7A5F3"/>
<feature type="compositionally biased region" description="Polar residues" evidence="1">
    <location>
        <begin position="1"/>
        <end position="33"/>
    </location>
</feature>
<keyword evidence="2" id="KW-0812">Transmembrane</keyword>
<sequence>MDHLYTNSSAPLDTNSTPKPSVGSIHQSSQALPQSPPNAEESPGHLPGWKTIGGHQEFYDEEGFLYPSCTLTSEKLKDRKEDDVVIFNYSLSRTDESPPAEGSGPSSGIFGEHDDIFSQVPKDTLIESEQFNQVINPENEPQLIQSRARLSIIDFPQCYDTYDANLLNSMAKELHLPNPATFGHAHSKRVLTLPGRGRFRTGFSLRVPSKSPSELAKSGSPEDKITLFVSFPYFGKSCSSIPLGPECESVKLLDFKRLEGDVPARNAVVSGGGKDATGEILVHQARYMIFDNYTMATFRSKEDSAKDHVPIHRFQERIGAFRAMIQMISNRMDSESWTLGKLQVALCKLEQDIDQMISDEDDQEMERKQKRFQNLLTSLNRLSGGLFAAIAVAERQIAVLQDLHGLFLTSCRTKINDYEKGYPLRQNPFYKNIAPIPILSENSEQIWPNTLDTIDEVVREKRCFITRIEALVENMKIKRKFLSAFLKSGQAETAQEATDAMKRIEDTLKQDQVETLWLGRAVYSFTYIALVFLPLSFLTSYFGMQTVKEFGGSTATMSLSQFWQTAGPVTVGFQLLAMVLVHINKPKQAREKKRRLLREKDLEKGSQTRNFQERALNGSPNR</sequence>
<keyword evidence="4" id="KW-1185">Reference proteome</keyword>
<keyword evidence="2" id="KW-0472">Membrane</keyword>
<gene>
    <name evidence="3" type="ORF">B9Z19DRAFT_1105475</name>
</gene>
<evidence type="ECO:0000256" key="1">
    <source>
        <dbReference type="SAM" id="MobiDB-lite"/>
    </source>
</evidence>
<feature type="region of interest" description="Disordered" evidence="1">
    <location>
        <begin position="1"/>
        <end position="53"/>
    </location>
</feature>
<protein>
    <recommendedName>
        <fullName evidence="5">Cora-like Mg2+ transporter protein-domain-containing protein</fullName>
    </recommendedName>
</protein>
<dbReference type="EMBL" id="NESQ01000019">
    <property type="protein sequence ID" value="PUU82964.1"/>
    <property type="molecule type" value="Genomic_DNA"/>
</dbReference>
<name>A0A2T7A5F3_TUBBO</name>
<evidence type="ECO:0000313" key="3">
    <source>
        <dbReference type="EMBL" id="PUU82964.1"/>
    </source>
</evidence>
<feature type="region of interest" description="Disordered" evidence="1">
    <location>
        <begin position="591"/>
        <end position="622"/>
    </location>
</feature>
<organism evidence="3 4">
    <name type="scientific">Tuber borchii</name>
    <name type="common">White truffle</name>
    <dbReference type="NCBI Taxonomy" id="42251"/>
    <lineage>
        <taxon>Eukaryota</taxon>
        <taxon>Fungi</taxon>
        <taxon>Dikarya</taxon>
        <taxon>Ascomycota</taxon>
        <taxon>Pezizomycotina</taxon>
        <taxon>Pezizomycetes</taxon>
        <taxon>Pezizales</taxon>
        <taxon>Tuberaceae</taxon>
        <taxon>Tuber</taxon>
    </lineage>
</organism>
<dbReference type="Proteomes" id="UP000244722">
    <property type="component" value="Unassembled WGS sequence"/>
</dbReference>